<gene>
    <name evidence="9" type="ORF">LMG26411_04899</name>
</gene>
<feature type="transmembrane region" description="Helical" evidence="8">
    <location>
        <begin position="6"/>
        <end position="27"/>
    </location>
</feature>
<keyword evidence="10" id="KW-1185">Reference proteome</keyword>
<comment type="caution">
    <text evidence="9">The sequence shown here is derived from an EMBL/GenBank/DDBJ whole genome shotgun (WGS) entry which is preliminary data.</text>
</comment>
<keyword evidence="8" id="KW-1133">Transmembrane helix</keyword>
<reference evidence="9 10" key="1">
    <citation type="submission" date="2021-03" db="EMBL/GenBank/DDBJ databases">
        <authorList>
            <person name="Peeters C."/>
        </authorList>
    </citation>
    <scope>NUCLEOTIDE SEQUENCE [LARGE SCALE GENOMIC DNA]</scope>
    <source>
        <strain evidence="9 10">LMG 26411</strain>
    </source>
</reference>
<keyword evidence="7" id="KW-0175">Coiled coil</keyword>
<feature type="coiled-coil region" evidence="7">
    <location>
        <begin position="52"/>
        <end position="109"/>
    </location>
</feature>
<keyword evidence="3" id="KW-0375">Hydrogen ion transport</keyword>
<keyword evidence="6" id="KW-0066">ATP synthesis</keyword>
<sequence length="249" mass="27538">MELDATTFVLEIINFLVLLWLLNRLLYRPVRAALDTRAQAEASRWQALEDRQAAIDADVARLAQEKADLEARRVAAERDLADEVAGLRLKRLAELGRELDAEREKARARILQGQALAAAQQEDALRERAARFVADYLTRLASPPLEGAIVELFLVDLGRQAGPAGIALRDGWSDRGEAPPEVRVSTAYPTAPSTRARIEKQIEALMGANARTRWQLDPQLLAGICVHLPGHQLEASLRRGVDAFVRACP</sequence>
<comment type="subcellular location">
    <subcellularLocation>
        <location evidence="1">Membrane</location>
    </subcellularLocation>
</comment>
<evidence type="ECO:0000256" key="1">
    <source>
        <dbReference type="ARBA" id="ARBA00004370"/>
    </source>
</evidence>
<dbReference type="EMBL" id="CAJPVI010000033">
    <property type="protein sequence ID" value="CAG2155342.1"/>
    <property type="molecule type" value="Genomic_DNA"/>
</dbReference>
<evidence type="ECO:0000313" key="10">
    <source>
        <dbReference type="Proteomes" id="UP000672657"/>
    </source>
</evidence>
<evidence type="ECO:0000256" key="6">
    <source>
        <dbReference type="ARBA" id="ARBA00023310"/>
    </source>
</evidence>
<dbReference type="Pfam" id="PF00213">
    <property type="entry name" value="OSCP"/>
    <property type="match status" value="1"/>
</dbReference>
<evidence type="ECO:0000313" key="9">
    <source>
        <dbReference type="EMBL" id="CAG2155342.1"/>
    </source>
</evidence>
<dbReference type="InterPro" id="IPR000711">
    <property type="entry name" value="ATPase_OSCP/dsu"/>
</dbReference>
<keyword evidence="5 8" id="KW-0472">Membrane</keyword>
<evidence type="ECO:0000256" key="7">
    <source>
        <dbReference type="SAM" id="Coils"/>
    </source>
</evidence>
<evidence type="ECO:0000256" key="4">
    <source>
        <dbReference type="ARBA" id="ARBA00023065"/>
    </source>
</evidence>
<evidence type="ECO:0000256" key="8">
    <source>
        <dbReference type="SAM" id="Phobius"/>
    </source>
</evidence>
<protein>
    <submittedName>
        <fullName evidence="9">Uncharacterized protein</fullName>
    </submittedName>
</protein>
<dbReference type="Proteomes" id="UP000672657">
    <property type="component" value="Unassembled WGS sequence"/>
</dbReference>
<name>A0ABM8TMT2_9BURK</name>
<evidence type="ECO:0000256" key="2">
    <source>
        <dbReference type="ARBA" id="ARBA00022448"/>
    </source>
</evidence>
<organism evidence="9 10">
    <name type="scientific">Cupriavidus numazuensis</name>
    <dbReference type="NCBI Taxonomy" id="221992"/>
    <lineage>
        <taxon>Bacteria</taxon>
        <taxon>Pseudomonadati</taxon>
        <taxon>Pseudomonadota</taxon>
        <taxon>Betaproteobacteria</taxon>
        <taxon>Burkholderiales</taxon>
        <taxon>Burkholderiaceae</taxon>
        <taxon>Cupriavidus</taxon>
    </lineage>
</organism>
<evidence type="ECO:0000256" key="5">
    <source>
        <dbReference type="ARBA" id="ARBA00023136"/>
    </source>
</evidence>
<accession>A0ABM8TMT2</accession>
<evidence type="ECO:0000256" key="3">
    <source>
        <dbReference type="ARBA" id="ARBA00022781"/>
    </source>
</evidence>
<proteinExistence type="predicted"/>
<dbReference type="RefSeq" id="WP_211955823.1">
    <property type="nucleotide sequence ID" value="NZ_CAJPVI010000033.1"/>
</dbReference>
<keyword evidence="2" id="KW-0813">Transport</keyword>
<keyword evidence="4" id="KW-0406">Ion transport</keyword>
<keyword evidence="8" id="KW-0812">Transmembrane</keyword>